<dbReference type="AlphaFoldDB" id="A0A8X7V0A1"/>
<evidence type="ECO:0000313" key="2">
    <source>
        <dbReference type="Proteomes" id="UP000886595"/>
    </source>
</evidence>
<reference evidence="1 2" key="1">
    <citation type="submission" date="2020-02" db="EMBL/GenBank/DDBJ databases">
        <authorList>
            <person name="Ma Q."/>
            <person name="Huang Y."/>
            <person name="Song X."/>
            <person name="Pei D."/>
        </authorList>
    </citation>
    <scope>NUCLEOTIDE SEQUENCE [LARGE SCALE GENOMIC DNA]</scope>
    <source>
        <strain evidence="1">Sxm20200214</strain>
        <tissue evidence="1">Leaf</tissue>
    </source>
</reference>
<comment type="caution">
    <text evidence="1">The sequence shown here is derived from an EMBL/GenBank/DDBJ whole genome shotgun (WGS) entry which is preliminary data.</text>
</comment>
<proteinExistence type="predicted"/>
<keyword evidence="2" id="KW-1185">Reference proteome</keyword>
<dbReference type="Proteomes" id="UP000886595">
    <property type="component" value="Unassembled WGS sequence"/>
</dbReference>
<evidence type="ECO:0000313" key="1">
    <source>
        <dbReference type="EMBL" id="KAG2298695.1"/>
    </source>
</evidence>
<gene>
    <name evidence="1" type="ORF">Bca52824_035167</name>
</gene>
<dbReference type="Gene3D" id="3.80.10.10">
    <property type="entry name" value="Ribonuclease Inhibitor"/>
    <property type="match status" value="1"/>
</dbReference>
<dbReference type="SUPFAM" id="SSF52058">
    <property type="entry name" value="L domain-like"/>
    <property type="match status" value="1"/>
</dbReference>
<name>A0A8X7V0A1_BRACI</name>
<dbReference type="InterPro" id="IPR032675">
    <property type="entry name" value="LRR_dom_sf"/>
</dbReference>
<dbReference type="EMBL" id="JAAMPC010000008">
    <property type="protein sequence ID" value="KAG2298695.1"/>
    <property type="molecule type" value="Genomic_DNA"/>
</dbReference>
<sequence length="166" mass="18725">MAADENILINLELPDMGNFPPQLCTWLLFLVSLDMSNNELNGKITLAECRYVNSLVLSEKHLSGQIPVQLSSLGRLVTFKVSKVAFHLSLSHLHTPLMISLRIKVSLVVLYLRAVELSKNNLLIISWRVRCCCMDVVSFWGLVVLPFEVYKEKRRRLTKGGVSSLA</sequence>
<protein>
    <submittedName>
        <fullName evidence="1">Uncharacterized protein</fullName>
    </submittedName>
</protein>
<accession>A0A8X7V0A1</accession>
<dbReference type="OrthoDB" id="2151624at2759"/>
<organism evidence="1 2">
    <name type="scientific">Brassica carinata</name>
    <name type="common">Ethiopian mustard</name>
    <name type="synonym">Abyssinian cabbage</name>
    <dbReference type="NCBI Taxonomy" id="52824"/>
    <lineage>
        <taxon>Eukaryota</taxon>
        <taxon>Viridiplantae</taxon>
        <taxon>Streptophyta</taxon>
        <taxon>Embryophyta</taxon>
        <taxon>Tracheophyta</taxon>
        <taxon>Spermatophyta</taxon>
        <taxon>Magnoliopsida</taxon>
        <taxon>eudicotyledons</taxon>
        <taxon>Gunneridae</taxon>
        <taxon>Pentapetalae</taxon>
        <taxon>rosids</taxon>
        <taxon>malvids</taxon>
        <taxon>Brassicales</taxon>
        <taxon>Brassicaceae</taxon>
        <taxon>Brassiceae</taxon>
        <taxon>Brassica</taxon>
    </lineage>
</organism>